<dbReference type="GO" id="GO:0005509">
    <property type="term" value="F:calcium ion binding"/>
    <property type="evidence" value="ECO:0007669"/>
    <property type="project" value="InterPro"/>
</dbReference>
<evidence type="ECO:0000313" key="2">
    <source>
        <dbReference type="EMBL" id="CAI9918047.1"/>
    </source>
</evidence>
<evidence type="ECO:0000313" key="3">
    <source>
        <dbReference type="EMBL" id="CAL6097959.1"/>
    </source>
</evidence>
<dbReference type="PROSITE" id="PS50222">
    <property type="entry name" value="EF_HAND_2"/>
    <property type="match status" value="1"/>
</dbReference>
<sequence>MPAITTIIENVLKTTVRAKHVVYRQGDAYIAKAMQVGVPTDAICQNLPSSFDAQEVEQQLVRNPLNINGENLYYANSDDNLILLENYKNEQCTTGALVVMKQHSAYLFIGFFKTQTRLDYEKLLFSTVKSLEKLNIFTDFELFIKPPQKQQIKPFNFESASEITFKSQKYSLIQSTKPYAMQKFGLFLVLSASSPYFEFNIQKAARSPNNVHTVIAIASADKNSYKQMTKKSYFVSQVNIADISQAKLLDSEDLQYFLIDFSPKIIEQKDAKKEKTDAPKIPDPIIISQGGSFEQLNAFLSNQNEEFDTSVTHFGDLDMSFFGIKLKFYKQIRIEQDDEFVCVFSNPKSATFQTEMNQLLELKEAGLKVIVVLQNSWEGNVAQILKKVTVDTDFGLLYDTNNVFGSVKQITNNQLETQVFYFLSQKLKMFNCTIPQVIKAVVTRQKTEDASNKLNQSEATKRMNASSRLLLNDAKPVERLNSTETLQKLFMLYAKQDQLQIQDLIRIAKQENAPVDNLQEVFNEFSTSSAMNFSNFLKFVEKMNWQIRDRFYAHEDVLINLFQKIEVEKYADIKSCTQVVRQAAMNEIIAEAAFKQQQTVENKINYEQFKFVLLKLGWKPAMMQNGDINGQEELKQMYNSQMDLEGFVKVCAKLGYNQLLAETAFKTVDNGNGKLSLEEFQEGIYKLGWRLKKLTVEDL</sequence>
<reference evidence="2" key="1">
    <citation type="submission" date="2023-06" db="EMBL/GenBank/DDBJ databases">
        <authorList>
            <person name="Kurt Z."/>
        </authorList>
    </citation>
    <scope>NUCLEOTIDE SEQUENCE</scope>
</reference>
<dbReference type="AlphaFoldDB" id="A0AA86NE12"/>
<dbReference type="Gene3D" id="1.10.238.10">
    <property type="entry name" value="EF-hand"/>
    <property type="match status" value="1"/>
</dbReference>
<keyword evidence="4" id="KW-1185">Reference proteome</keyword>
<dbReference type="SUPFAM" id="SSF47473">
    <property type="entry name" value="EF-hand"/>
    <property type="match status" value="1"/>
</dbReference>
<name>A0AA86NE12_9EUKA</name>
<accession>A0AA86NE12</accession>
<evidence type="ECO:0000313" key="4">
    <source>
        <dbReference type="Proteomes" id="UP001642409"/>
    </source>
</evidence>
<evidence type="ECO:0000259" key="1">
    <source>
        <dbReference type="PROSITE" id="PS50222"/>
    </source>
</evidence>
<dbReference type="EMBL" id="CATOUU010000147">
    <property type="protein sequence ID" value="CAI9918047.1"/>
    <property type="molecule type" value="Genomic_DNA"/>
</dbReference>
<gene>
    <name evidence="2" type="ORF">HINF_LOCUS5692</name>
    <name evidence="3" type="ORF">HINF_LOCUS69380</name>
</gene>
<dbReference type="InterPro" id="IPR011992">
    <property type="entry name" value="EF-hand-dom_pair"/>
</dbReference>
<feature type="domain" description="EF-hand" evidence="1">
    <location>
        <begin position="656"/>
        <end position="690"/>
    </location>
</feature>
<reference evidence="3 4" key="2">
    <citation type="submission" date="2024-07" db="EMBL/GenBank/DDBJ databases">
        <authorList>
            <person name="Akdeniz Z."/>
        </authorList>
    </citation>
    <scope>NUCLEOTIDE SEQUENCE [LARGE SCALE GENOMIC DNA]</scope>
</reference>
<proteinExistence type="predicted"/>
<dbReference type="Proteomes" id="UP001642409">
    <property type="component" value="Unassembled WGS sequence"/>
</dbReference>
<dbReference type="InterPro" id="IPR002048">
    <property type="entry name" value="EF_hand_dom"/>
</dbReference>
<protein>
    <recommendedName>
        <fullName evidence="1">EF-hand domain-containing protein</fullName>
    </recommendedName>
</protein>
<dbReference type="EMBL" id="CAXDID020000504">
    <property type="protein sequence ID" value="CAL6097959.1"/>
    <property type="molecule type" value="Genomic_DNA"/>
</dbReference>
<comment type="caution">
    <text evidence="2">The sequence shown here is derived from an EMBL/GenBank/DDBJ whole genome shotgun (WGS) entry which is preliminary data.</text>
</comment>
<organism evidence="2">
    <name type="scientific">Hexamita inflata</name>
    <dbReference type="NCBI Taxonomy" id="28002"/>
    <lineage>
        <taxon>Eukaryota</taxon>
        <taxon>Metamonada</taxon>
        <taxon>Diplomonadida</taxon>
        <taxon>Hexamitidae</taxon>
        <taxon>Hexamitinae</taxon>
        <taxon>Hexamita</taxon>
    </lineage>
</organism>